<dbReference type="Gene3D" id="3.30.1370.110">
    <property type="match status" value="1"/>
</dbReference>
<organism evidence="3 4">
    <name type="scientific">Methylomarinovum tepidoasis</name>
    <dbReference type="NCBI Taxonomy" id="2840183"/>
    <lineage>
        <taxon>Bacteria</taxon>
        <taxon>Pseudomonadati</taxon>
        <taxon>Pseudomonadota</taxon>
        <taxon>Gammaproteobacteria</taxon>
        <taxon>Methylococcales</taxon>
        <taxon>Methylothermaceae</taxon>
        <taxon>Methylomarinovum</taxon>
    </lineage>
</organism>
<proteinExistence type="predicted"/>
<dbReference type="SMART" id="SM00463">
    <property type="entry name" value="SMR"/>
    <property type="match status" value="1"/>
</dbReference>
<evidence type="ECO:0000259" key="2">
    <source>
        <dbReference type="PROSITE" id="PS50828"/>
    </source>
</evidence>
<feature type="domain" description="Smr" evidence="2">
    <location>
        <begin position="85"/>
        <end position="166"/>
    </location>
</feature>
<dbReference type="Pfam" id="PF01713">
    <property type="entry name" value="Smr"/>
    <property type="match status" value="1"/>
</dbReference>
<dbReference type="PANTHER" id="PTHR35562">
    <property type="entry name" value="DNA ENDONUCLEASE SMRA-RELATED"/>
    <property type="match status" value="1"/>
</dbReference>
<dbReference type="RefSeq" id="WP_286292745.1">
    <property type="nucleotide sequence ID" value="NZ_AP024718.1"/>
</dbReference>
<accession>A0AAU9C5Z8</accession>
<name>A0AAU9C5Z8_9GAMM</name>
<sequence>MNIDDEDIELFRRAVAGIEPLPAGKRGRAVPVTKPASRRQPSPEAGTEAEPALSLGDTLRYLRPGGDQRLLKRLRQGRIPPRAELDLHGCTRTQAKPLLDHFLAECLADRIRCALIVHGKGWRSPDFKPVLKSALDQWLRQHPQVTAFCSARPKDGGSGALYVLLGQKK</sequence>
<dbReference type="Proteomes" id="UP001321450">
    <property type="component" value="Chromosome"/>
</dbReference>
<reference evidence="4" key="1">
    <citation type="journal article" date="2024" name="Int. J. Syst. Evol. Microbiol.">
        <title>Methylomarinovum tepidoasis sp. nov., a moderately thermophilic methanotroph of the family Methylothermaceae isolated from a deep-sea hydrothermal field.</title>
        <authorList>
            <person name="Hirayama H."/>
            <person name="Takaki Y."/>
            <person name="Abe M."/>
            <person name="Miyazaki M."/>
            <person name="Uematsu K."/>
            <person name="Matsui Y."/>
            <person name="Takai K."/>
        </authorList>
    </citation>
    <scope>NUCLEOTIDE SEQUENCE [LARGE SCALE GENOMIC DNA]</scope>
    <source>
        <strain evidence="4">IN45</strain>
    </source>
</reference>
<evidence type="ECO:0000256" key="1">
    <source>
        <dbReference type="SAM" id="MobiDB-lite"/>
    </source>
</evidence>
<keyword evidence="4" id="KW-1185">Reference proteome</keyword>
<dbReference type="InterPro" id="IPR002625">
    <property type="entry name" value="Smr_dom"/>
</dbReference>
<gene>
    <name evidence="3" type="ORF">MIN45_P0162</name>
</gene>
<evidence type="ECO:0000313" key="4">
    <source>
        <dbReference type="Proteomes" id="UP001321450"/>
    </source>
</evidence>
<feature type="region of interest" description="Disordered" evidence="1">
    <location>
        <begin position="23"/>
        <end position="51"/>
    </location>
</feature>
<evidence type="ECO:0000313" key="3">
    <source>
        <dbReference type="EMBL" id="BCX87795.1"/>
    </source>
</evidence>
<dbReference type="SUPFAM" id="SSF160443">
    <property type="entry name" value="SMR domain-like"/>
    <property type="match status" value="1"/>
</dbReference>
<protein>
    <recommendedName>
        <fullName evidence="2">Smr domain-containing protein</fullName>
    </recommendedName>
</protein>
<dbReference type="EMBL" id="AP024718">
    <property type="protein sequence ID" value="BCX87795.1"/>
    <property type="molecule type" value="Genomic_DNA"/>
</dbReference>
<dbReference type="KEGG" id="meiy:MIN45_P0162"/>
<dbReference type="PANTHER" id="PTHR35562:SF2">
    <property type="entry name" value="DNA ENDONUCLEASE SMRA-RELATED"/>
    <property type="match status" value="1"/>
</dbReference>
<dbReference type="PROSITE" id="PS50828">
    <property type="entry name" value="SMR"/>
    <property type="match status" value="1"/>
</dbReference>
<dbReference type="AlphaFoldDB" id="A0AAU9C5Z8"/>
<dbReference type="InterPro" id="IPR036063">
    <property type="entry name" value="Smr_dom_sf"/>
</dbReference>